<keyword evidence="3" id="KW-1185">Reference proteome</keyword>
<dbReference type="InterPro" id="IPR016040">
    <property type="entry name" value="NAD(P)-bd_dom"/>
</dbReference>
<sequence length="217" mass="22976">MTRIHVLGGTGYAGSRIVREAAKRGHQVVSYSRSIPDKQTPGVEYRAGDVQDPAFLASAFEHTDVVISALSTHGGLAGKGRLRALLSTAAGLAAERGVRFGVMGGAGSLLIAPDGPRLVDTPGFPEVAKPESLELAGALDDLRANTDDRLDWFLISPAENFGKHAPGTARGHYRIGGDILLRDENGVSEISGDDIALAITDEIEKPAHHRTRFSVAY</sequence>
<evidence type="ECO:0000259" key="1">
    <source>
        <dbReference type="Pfam" id="PF13460"/>
    </source>
</evidence>
<name>A0A7W7GPQ2_9MICC</name>
<feature type="domain" description="NAD(P)-binding" evidence="1">
    <location>
        <begin position="8"/>
        <end position="206"/>
    </location>
</feature>
<dbReference type="RefSeq" id="WP_184241647.1">
    <property type="nucleotide sequence ID" value="NZ_JACHNA010000001.1"/>
</dbReference>
<organism evidence="2 3">
    <name type="scientific">Micrococcus cohnii</name>
    <dbReference type="NCBI Taxonomy" id="993416"/>
    <lineage>
        <taxon>Bacteria</taxon>
        <taxon>Bacillati</taxon>
        <taxon>Actinomycetota</taxon>
        <taxon>Actinomycetes</taxon>
        <taxon>Micrococcales</taxon>
        <taxon>Micrococcaceae</taxon>
        <taxon>Micrococcus</taxon>
    </lineage>
</organism>
<dbReference type="GO" id="GO:0016646">
    <property type="term" value="F:oxidoreductase activity, acting on the CH-NH group of donors, NAD or NADP as acceptor"/>
    <property type="evidence" value="ECO:0007669"/>
    <property type="project" value="TreeGrafter"/>
</dbReference>
<evidence type="ECO:0000313" key="2">
    <source>
        <dbReference type="EMBL" id="MBB4736041.1"/>
    </source>
</evidence>
<reference evidence="2 3" key="1">
    <citation type="submission" date="2020-08" db="EMBL/GenBank/DDBJ databases">
        <title>Sequencing the genomes of 1000 actinobacteria strains.</title>
        <authorList>
            <person name="Klenk H.-P."/>
        </authorList>
    </citation>
    <scope>NUCLEOTIDE SEQUENCE [LARGE SCALE GENOMIC DNA]</scope>
    <source>
        <strain evidence="2 3">DSM 23974</strain>
    </source>
</reference>
<dbReference type="Pfam" id="PF13460">
    <property type="entry name" value="NAD_binding_10"/>
    <property type="match status" value="1"/>
</dbReference>
<evidence type="ECO:0000313" key="3">
    <source>
        <dbReference type="Proteomes" id="UP000540191"/>
    </source>
</evidence>
<dbReference type="PANTHER" id="PTHR43355">
    <property type="entry name" value="FLAVIN REDUCTASE (NADPH)"/>
    <property type="match status" value="1"/>
</dbReference>
<dbReference type="EMBL" id="JACHNA010000001">
    <property type="protein sequence ID" value="MBB4736041.1"/>
    <property type="molecule type" value="Genomic_DNA"/>
</dbReference>
<comment type="caution">
    <text evidence="2">The sequence shown here is derived from an EMBL/GenBank/DDBJ whole genome shotgun (WGS) entry which is preliminary data.</text>
</comment>
<gene>
    <name evidence="2" type="ORF">HDA30_001549</name>
</gene>
<dbReference type="InterPro" id="IPR051606">
    <property type="entry name" value="Polyketide_Oxido-like"/>
</dbReference>
<dbReference type="PANTHER" id="PTHR43355:SF2">
    <property type="entry name" value="FLAVIN REDUCTASE (NADPH)"/>
    <property type="match status" value="1"/>
</dbReference>
<dbReference type="Gene3D" id="3.40.50.720">
    <property type="entry name" value="NAD(P)-binding Rossmann-like Domain"/>
    <property type="match status" value="1"/>
</dbReference>
<dbReference type="Proteomes" id="UP000540191">
    <property type="component" value="Unassembled WGS sequence"/>
</dbReference>
<proteinExistence type="predicted"/>
<protein>
    <submittedName>
        <fullName evidence="2">Putative NADH-flavin reductase</fullName>
    </submittedName>
</protein>
<dbReference type="AlphaFoldDB" id="A0A7W7GPQ2"/>
<accession>A0A7W7GPQ2</accession>
<dbReference type="SUPFAM" id="SSF51735">
    <property type="entry name" value="NAD(P)-binding Rossmann-fold domains"/>
    <property type="match status" value="1"/>
</dbReference>
<dbReference type="InterPro" id="IPR036291">
    <property type="entry name" value="NAD(P)-bd_dom_sf"/>
</dbReference>